<proteinExistence type="predicted"/>
<evidence type="ECO:0000313" key="3">
    <source>
        <dbReference type="EMBL" id="ACZ08587.1"/>
    </source>
</evidence>
<dbReference type="HOGENOM" id="CLU_229799_0_0_0"/>
<evidence type="ECO:0000259" key="2">
    <source>
        <dbReference type="PROSITE" id="PS51208"/>
    </source>
</evidence>
<reference evidence="3 4" key="2">
    <citation type="journal article" date="2010" name="Stand. Genomic Sci.">
        <title>Complete genome sequence of Sebaldella termitidis type strain (NCTC 11300).</title>
        <authorList>
            <person name="Harmon-Smith M."/>
            <person name="Celia L."/>
            <person name="Chertkov O."/>
            <person name="Lapidus A."/>
            <person name="Copeland A."/>
            <person name="Glavina Del Rio T."/>
            <person name="Nolan M."/>
            <person name="Lucas S."/>
            <person name="Tice H."/>
            <person name="Cheng J.F."/>
            <person name="Han C."/>
            <person name="Detter J.C."/>
            <person name="Bruce D."/>
            <person name="Goodwin L."/>
            <person name="Pitluck S."/>
            <person name="Pati A."/>
            <person name="Liolios K."/>
            <person name="Ivanova N."/>
            <person name="Mavromatis K."/>
            <person name="Mikhailova N."/>
            <person name="Chen A."/>
            <person name="Palaniappan K."/>
            <person name="Land M."/>
            <person name="Hauser L."/>
            <person name="Chang Y.J."/>
            <person name="Jeffries C.D."/>
            <person name="Brettin T."/>
            <person name="Goker M."/>
            <person name="Beck B."/>
            <person name="Bristow J."/>
            <person name="Eisen J.A."/>
            <person name="Markowitz V."/>
            <person name="Hugenholtz P."/>
            <person name="Kyrpides N.C."/>
            <person name="Klenk H.P."/>
            <person name="Chen F."/>
        </authorList>
    </citation>
    <scope>NUCLEOTIDE SEQUENCE [LARGE SCALE GENOMIC DNA]</scope>
    <source>
        <strain evidence="4">ATCC 33386 / NCTC 11300</strain>
    </source>
</reference>
<reference evidence="4" key="1">
    <citation type="submission" date="2009-09" db="EMBL/GenBank/DDBJ databases">
        <title>The complete chromosome of Sebaldella termitidis ATCC 33386.</title>
        <authorList>
            <consortium name="US DOE Joint Genome Institute (JGI-PGF)"/>
            <person name="Lucas S."/>
            <person name="Copeland A."/>
            <person name="Lapidus A."/>
            <person name="Glavina del Rio T."/>
            <person name="Dalin E."/>
            <person name="Tice H."/>
            <person name="Bruce D."/>
            <person name="Goodwin L."/>
            <person name="Pitluck S."/>
            <person name="Kyrpides N."/>
            <person name="Mavromatis K."/>
            <person name="Ivanova N."/>
            <person name="Mikhailova N."/>
            <person name="Sims D."/>
            <person name="Meincke L."/>
            <person name="Brettin T."/>
            <person name="Detter J.C."/>
            <person name="Han C."/>
            <person name="Larimer F."/>
            <person name="Land M."/>
            <person name="Hauser L."/>
            <person name="Markowitz V."/>
            <person name="Cheng J.F."/>
            <person name="Hugenholtz P."/>
            <person name="Woyke T."/>
            <person name="Wu D."/>
            <person name="Eisen J.A."/>
        </authorList>
    </citation>
    <scope>NUCLEOTIDE SEQUENCE [LARGE SCALE GENOMIC DNA]</scope>
    <source>
        <strain evidence="4">ATCC 33386 / NCTC 11300</strain>
    </source>
</reference>
<gene>
    <name evidence="3" type="ordered locus">Sterm_1729</name>
</gene>
<dbReference type="InterPro" id="IPR058034">
    <property type="entry name" value="BigA_beta"/>
</dbReference>
<keyword evidence="4" id="KW-1185">Reference proteome</keyword>
<dbReference type="Pfam" id="PF25783">
    <property type="entry name" value="BigA_beta"/>
    <property type="match status" value="1"/>
</dbReference>
<dbReference type="InterPro" id="IPR036709">
    <property type="entry name" value="Autotransporte_beta_dom_sf"/>
</dbReference>
<dbReference type="RefSeq" id="WP_012861183.1">
    <property type="nucleotide sequence ID" value="NC_013517.1"/>
</dbReference>
<dbReference type="SMART" id="SM00869">
    <property type="entry name" value="Autotransporter"/>
    <property type="match status" value="1"/>
</dbReference>
<feature type="signal peptide" evidence="1">
    <location>
        <begin position="1"/>
        <end position="17"/>
    </location>
</feature>
<accession>D1AIK3</accession>
<name>D1AIK3_SEBTE</name>
<organism evidence="3 4">
    <name type="scientific">Sebaldella termitidis (strain ATCC 33386 / NCTC 11300)</name>
    <dbReference type="NCBI Taxonomy" id="526218"/>
    <lineage>
        <taxon>Bacteria</taxon>
        <taxon>Fusobacteriati</taxon>
        <taxon>Fusobacteriota</taxon>
        <taxon>Fusobacteriia</taxon>
        <taxon>Fusobacteriales</taxon>
        <taxon>Leptotrichiaceae</taxon>
        <taxon>Sebaldella</taxon>
    </lineage>
</organism>
<evidence type="ECO:0000313" key="4">
    <source>
        <dbReference type="Proteomes" id="UP000000845"/>
    </source>
</evidence>
<dbReference type="Proteomes" id="UP000000845">
    <property type="component" value="Chromosome"/>
</dbReference>
<dbReference type="PROSITE" id="PS51208">
    <property type="entry name" value="AUTOTRANSPORTER"/>
    <property type="match status" value="1"/>
</dbReference>
<feature type="chain" id="PRO_5003019844" evidence="1">
    <location>
        <begin position="18"/>
        <end position="2237"/>
    </location>
</feature>
<keyword evidence="1" id="KW-0732">Signal</keyword>
<sequence>MKNKNFLMFFLAVNAFAVSQGAAESIKRPEKYEKLYNGMVQNIEAGKSNVKNYEVLEKILEKRNKELKDLYEQSDYIVKPEYLEWQIFFSGFYSHRESGDNTLANGTYHSDPSNVNGKFYTALGEAKQVDLGLYIPERTIKRSPVELKLVSPPEINLSSLDVNPEVNPSVSPDAASGTYKEYTPVGSMKSFLEAYENVFKSETNSQLKDDGVTELINSGDPSSSYKINYNVNTGLNITYDTVTDSFSENKLFTNGDSLVTWGTNSITTSYGNTANDPAFYGGGTRVAGVYGGTGNSITNSNQMDLKGPFTYGMVAEGGNSNTLINNSTGIISDDKENDITDTWYNNEIPHIGETITYTQEKTTSDPNIVINDPYRTTTVSKHPDGNIIYVNGRPVYRHGGTATNPDVSSTVTTIDSIDYTRTTSVTSYTGGYLGYKVGMFVNSNLNPINTIIQNDGKIKFNGYSSIGMYTSAGVRLSDVQMLNTATIDINTGNYTGYSNFGMKLDGVVNNDQTKKIISNTGTISISNGAGIAVVNGSVGEGFVENSGTITVTNGTGVYLAPVSTSARLEDAVNTASGIIDVTSGAGMYALGGRDEITRVINNGEISVLGGMGMVASGKNAEAVNTSNDFKIKTSTGGFYAHNGGKVINSADLTVNSSGVSLFNIDVNSEGSSVGNIIMDGTNSVAVYNKGKFTSTGDIDIAKSGSIAVYSTGTDNTNIKADTIKLDGAKGAAFYTDGGKINISPNTGTTTAVTVSGDSSYLFYDSSFKTGAVPNQTFVIDGNFTANVKDGAIAFDFKNNSGNLIDYVKNSLLNIKSGTTTINIEGTAFHAKNSTISIDEVSQIKTTGGLASGSVILKGSDVFYAEESTINIDQDSDLDDSADTYQKNQSHIANSNVNLLSGMTISGSKNDQYGIGQEDYKNSGVTLTNAGDIILTGSGTTGIYGNNAKIINNGNITTGDSSTGIFSSNNAEVTNTGNINFGNSGIGIYGINTYGSKVPSSGSKVPSSFNKINITMSSGTITADGTTEGYGIFANNSKGYGFSEVNFDGGLIDLSKISAADKSKAVAVAVKDTDLSSSGNINTAENGIAFYINGGNTSITGGTINLDKDNSIGLALQNIDTSSFTGTGAAFNIDGNGVILFHLKDSTGIKDDFTVNVASGSNYRYADMKNSSFTFDKSFSIEDNINLIVADASAVLLGTSSDISSAGTGNIGVYAKNKASAAVLSSLGVSDEITNKGKINLGDSSTGIYAEGGAGLLNETAGIINVGDNSQGIYARNSGSAVNRGKISIGDSSIGIYFNNASAAVNYGDITSGSDNGVAVYMDDQTAGFRNDGLISLSGQNNIGIYDTGTGIRVIDNNGEISVGDSASADSPNVGIYSVDGSLTINHNTNAKITAGINSMGIYAKNTKINAEGIINIGDNGTGIYADSGSNVYLGSNARLNLGAVNAAGVYALDGSIVDNYTSNIIYPSDSYAFVLNSGAVLNNYAANTMLDNGKVYAYSDNAVINNKGNFTLTGTDNIVLYGVNSSAVTNSGKIDAGVTQGSNIGIYVKESSAVNSGKIIMGDSVIVDEYNPFVNKYSVAIYGENSDILNDTNGSVSVGENSAGLYAVGGSIVNKGTVTSVKNGAIGIFIDNGTAENTGLIDLYGADSVGLAGKTGAVLTNSGTIRIHGDNSIGIFANLSSSVINKGTIEVLGNNSTGIHLQGNSVLLNEGTIVLGSNLSESVKVSYSTGYDIPEIQNAGIIKVSEKFEVPADFQISIKPAPSSFREPTASEIFSDNYALEDIDGRYLISNAVSFVAPYFAATEPVVVLPDFSQHTNALAYKLEDVFVPTTPDGGPNSGKVRVKSKSITWDVIPDENADGNIDLWMVKIPYNVYTNGLWYDGFGKSLDANYAGANAEGIEIFDKIDYIDNEKDLRHIMASLGGSVYSNINQREEDIAEVFESSLDLLQSSHNNTKENVKINVIAGKGNRKEKTDGVEEYDSAYTGVMALREVERTYRHTFGYSAGYLHSGFEFKDGNESEEWVDTLQLGVHSKYRADNWELRNDLTARGSIHNIDRNIDWPSPNSRSEMNGTYETYSLTSDNRLGKEFGVGKNASVTPYGGIRAMYVVRPTFEEEGLERLKVEGNDAWSVKPRAGVELKASVPIGKNSAWKVKGTLDLAYEYELANLNERERAQLVAAEDGYHDLAKPEEEKGQFKTRAAIGVEVEERYGVFLTGEYVAGEKSQEEYRAGVTLKAVF</sequence>
<dbReference type="SUPFAM" id="SSF103515">
    <property type="entry name" value="Autotransporter"/>
    <property type="match status" value="1"/>
</dbReference>
<protein>
    <submittedName>
        <fullName evidence="3">Outer membrane autotransporter barrel domain protein</fullName>
    </submittedName>
</protein>
<dbReference type="KEGG" id="str:Sterm_1729"/>
<dbReference type="Pfam" id="PF03797">
    <property type="entry name" value="Autotransporter"/>
    <property type="match status" value="1"/>
</dbReference>
<dbReference type="InterPro" id="IPR005546">
    <property type="entry name" value="Autotransporte_beta"/>
</dbReference>
<evidence type="ECO:0000256" key="1">
    <source>
        <dbReference type="SAM" id="SignalP"/>
    </source>
</evidence>
<dbReference type="eggNOG" id="COG3210">
    <property type="taxonomic scope" value="Bacteria"/>
</dbReference>
<feature type="domain" description="Autotransporter" evidence="2">
    <location>
        <begin position="1951"/>
        <end position="2237"/>
    </location>
</feature>
<dbReference type="EMBL" id="CP001739">
    <property type="protein sequence ID" value="ACZ08587.1"/>
    <property type="molecule type" value="Genomic_DNA"/>
</dbReference>